<reference evidence="1 2" key="1">
    <citation type="submission" date="2019-04" db="EMBL/GenBank/DDBJ databases">
        <title>Draft genome of the big-headed turtle Platysternon megacephalum.</title>
        <authorList>
            <person name="Gong S."/>
        </authorList>
    </citation>
    <scope>NUCLEOTIDE SEQUENCE [LARGE SCALE GENOMIC DNA]</scope>
    <source>
        <strain evidence="1">DO16091913</strain>
        <tissue evidence="1">Muscle</tissue>
    </source>
</reference>
<organism evidence="1 2">
    <name type="scientific">Platysternon megacephalum</name>
    <name type="common">big-headed turtle</name>
    <dbReference type="NCBI Taxonomy" id="55544"/>
    <lineage>
        <taxon>Eukaryota</taxon>
        <taxon>Metazoa</taxon>
        <taxon>Chordata</taxon>
        <taxon>Craniata</taxon>
        <taxon>Vertebrata</taxon>
        <taxon>Euteleostomi</taxon>
        <taxon>Archelosauria</taxon>
        <taxon>Testudinata</taxon>
        <taxon>Testudines</taxon>
        <taxon>Cryptodira</taxon>
        <taxon>Durocryptodira</taxon>
        <taxon>Testudinoidea</taxon>
        <taxon>Platysternidae</taxon>
        <taxon>Platysternon</taxon>
    </lineage>
</organism>
<evidence type="ECO:0000313" key="1">
    <source>
        <dbReference type="EMBL" id="TFK06053.1"/>
    </source>
</evidence>
<evidence type="ECO:0000313" key="2">
    <source>
        <dbReference type="Proteomes" id="UP000297703"/>
    </source>
</evidence>
<comment type="caution">
    <text evidence="1">The sequence shown here is derived from an EMBL/GenBank/DDBJ whole genome shotgun (WGS) entry which is preliminary data.</text>
</comment>
<protein>
    <submittedName>
        <fullName evidence="1">Uncharacterized protein</fullName>
    </submittedName>
</protein>
<reference evidence="1 2" key="2">
    <citation type="submission" date="2019-04" db="EMBL/GenBank/DDBJ databases">
        <title>The genome sequence of big-headed turtle.</title>
        <authorList>
            <person name="Gong S."/>
        </authorList>
    </citation>
    <scope>NUCLEOTIDE SEQUENCE [LARGE SCALE GENOMIC DNA]</scope>
    <source>
        <strain evidence="1">DO16091913</strain>
        <tissue evidence="1">Muscle</tissue>
    </source>
</reference>
<accession>A0A4D9EEN5</accession>
<proteinExistence type="predicted"/>
<dbReference type="Proteomes" id="UP000297703">
    <property type="component" value="Unassembled WGS sequence"/>
</dbReference>
<sequence>MLYSDSLAGAHCSLPPAFTQQEGRDLQQKVLHFLFYPHLLLLLVGAAAGRRQEALLLLKPAPCESIGIPLLLLYSKNNEGGLQCRGQDCQRARKMVRRGCAVFLKTAFSLKLAGANFPETESMLC</sequence>
<gene>
    <name evidence="1" type="ORF">DR999_PMT11305</name>
</gene>
<keyword evidence="2" id="KW-1185">Reference proteome</keyword>
<dbReference type="EMBL" id="QXTE01000104">
    <property type="protein sequence ID" value="TFK06053.1"/>
    <property type="molecule type" value="Genomic_DNA"/>
</dbReference>
<dbReference type="AlphaFoldDB" id="A0A4D9EEN5"/>
<name>A0A4D9EEN5_9SAUR</name>